<dbReference type="KEGG" id="pmh:P9215_04401"/>
<evidence type="ECO:0000313" key="1">
    <source>
        <dbReference type="EMBL" id="ABV50056.1"/>
    </source>
</evidence>
<gene>
    <name evidence="1" type="ordered locus">P9215_04401</name>
</gene>
<protein>
    <submittedName>
        <fullName evidence="1">Uncharacterized protein</fullName>
    </submittedName>
</protein>
<dbReference type="RefSeq" id="WP_012007198.1">
    <property type="nucleotide sequence ID" value="NC_009840.1"/>
</dbReference>
<proteinExistence type="predicted"/>
<sequence>MNSKDQFIEYIRPKLEIIKKTNSSVYAELGVCPAYGHTDCLIMAQRDKSNLIGVAYASVDEGKISDLSLCIVPTADSAIRSGIYPGLQSNE</sequence>
<accession>A8G375</accession>
<organism evidence="1 2">
    <name type="scientific">Prochlorococcus marinus (strain MIT 9215)</name>
    <dbReference type="NCBI Taxonomy" id="93060"/>
    <lineage>
        <taxon>Bacteria</taxon>
        <taxon>Bacillati</taxon>
        <taxon>Cyanobacteriota</taxon>
        <taxon>Cyanophyceae</taxon>
        <taxon>Synechococcales</taxon>
        <taxon>Prochlorococcaceae</taxon>
        <taxon>Prochlorococcus</taxon>
    </lineage>
</organism>
<name>A8G375_PROM2</name>
<dbReference type="STRING" id="93060.P9215_04401"/>
<dbReference type="EMBL" id="CP000825">
    <property type="protein sequence ID" value="ABV50056.1"/>
    <property type="molecule type" value="Genomic_DNA"/>
</dbReference>
<dbReference type="AlphaFoldDB" id="A8G375"/>
<dbReference type="eggNOG" id="ENOG503179B">
    <property type="taxonomic scope" value="Bacteria"/>
</dbReference>
<dbReference type="Proteomes" id="UP000002014">
    <property type="component" value="Chromosome"/>
</dbReference>
<dbReference type="HOGENOM" id="CLU_2424554_0_0_3"/>
<evidence type="ECO:0000313" key="2">
    <source>
        <dbReference type="Proteomes" id="UP000002014"/>
    </source>
</evidence>
<reference evidence="1 2" key="1">
    <citation type="journal article" date="2007" name="PLoS Genet.">
        <title>Patterns and implications of gene gain and loss in the evolution of Prochlorococcus.</title>
        <authorList>
            <person name="Kettler G.C."/>
            <person name="Martiny A.C."/>
            <person name="Huang K."/>
            <person name="Zucker J."/>
            <person name="Coleman M.L."/>
            <person name="Rodrigue S."/>
            <person name="Chen F."/>
            <person name="Lapidus A."/>
            <person name="Ferriera S."/>
            <person name="Johnson J."/>
            <person name="Steglich C."/>
            <person name="Church G.M."/>
            <person name="Richardson P."/>
            <person name="Chisholm S.W."/>
        </authorList>
    </citation>
    <scope>NUCLEOTIDE SEQUENCE [LARGE SCALE GENOMIC DNA]</scope>
    <source>
        <strain evidence="1 2">MIT 9215</strain>
    </source>
</reference>